<proteinExistence type="predicted"/>
<comment type="caution">
    <text evidence="2">The sequence shown here is derived from an EMBL/GenBank/DDBJ whole genome shotgun (WGS) entry which is preliminary data.</text>
</comment>
<gene>
    <name evidence="2" type="ORF">OUZ56_012575</name>
</gene>
<sequence>MNRRENRKSSKDADVVLERNERDDDESEEEIPISDDESGNDSNAEAVEGTSNAPRKESQSGDGRFAITDEE</sequence>
<protein>
    <submittedName>
        <fullName evidence="2">Uncharacterized protein</fullName>
    </submittedName>
</protein>
<reference evidence="2 3" key="1">
    <citation type="journal article" date="2023" name="Nucleic Acids Res.">
        <title>The hologenome of Daphnia magna reveals possible DNA methylation and microbiome-mediated evolution of the host genome.</title>
        <authorList>
            <person name="Chaturvedi A."/>
            <person name="Li X."/>
            <person name="Dhandapani V."/>
            <person name="Marshall H."/>
            <person name="Kissane S."/>
            <person name="Cuenca-Cambronero M."/>
            <person name="Asole G."/>
            <person name="Calvet F."/>
            <person name="Ruiz-Romero M."/>
            <person name="Marangio P."/>
            <person name="Guigo R."/>
            <person name="Rago D."/>
            <person name="Mirbahai L."/>
            <person name="Eastwood N."/>
            <person name="Colbourne J.K."/>
            <person name="Zhou J."/>
            <person name="Mallon E."/>
            <person name="Orsini L."/>
        </authorList>
    </citation>
    <scope>NUCLEOTIDE SEQUENCE [LARGE SCALE GENOMIC DNA]</scope>
    <source>
        <strain evidence="2">LRV0_1</strain>
    </source>
</reference>
<keyword evidence="3" id="KW-1185">Reference proteome</keyword>
<feature type="region of interest" description="Disordered" evidence="1">
    <location>
        <begin position="1"/>
        <end position="71"/>
    </location>
</feature>
<dbReference type="EMBL" id="JAOYFB010000002">
    <property type="protein sequence ID" value="KAK4007418.1"/>
    <property type="molecule type" value="Genomic_DNA"/>
</dbReference>
<evidence type="ECO:0000256" key="1">
    <source>
        <dbReference type="SAM" id="MobiDB-lite"/>
    </source>
</evidence>
<evidence type="ECO:0000313" key="2">
    <source>
        <dbReference type="EMBL" id="KAK4007418.1"/>
    </source>
</evidence>
<organism evidence="2 3">
    <name type="scientific">Daphnia magna</name>
    <dbReference type="NCBI Taxonomy" id="35525"/>
    <lineage>
        <taxon>Eukaryota</taxon>
        <taxon>Metazoa</taxon>
        <taxon>Ecdysozoa</taxon>
        <taxon>Arthropoda</taxon>
        <taxon>Crustacea</taxon>
        <taxon>Branchiopoda</taxon>
        <taxon>Diplostraca</taxon>
        <taxon>Cladocera</taxon>
        <taxon>Anomopoda</taxon>
        <taxon>Daphniidae</taxon>
        <taxon>Daphnia</taxon>
    </lineage>
</organism>
<feature type="compositionally biased region" description="Acidic residues" evidence="1">
    <location>
        <begin position="23"/>
        <end position="39"/>
    </location>
</feature>
<accession>A0ABQ9Z3F3</accession>
<dbReference type="Proteomes" id="UP001234178">
    <property type="component" value="Unassembled WGS sequence"/>
</dbReference>
<feature type="compositionally biased region" description="Basic and acidic residues" evidence="1">
    <location>
        <begin position="7"/>
        <end position="22"/>
    </location>
</feature>
<name>A0ABQ9Z3F3_9CRUS</name>
<evidence type="ECO:0000313" key="3">
    <source>
        <dbReference type="Proteomes" id="UP001234178"/>
    </source>
</evidence>